<evidence type="ECO:0000256" key="1">
    <source>
        <dbReference type="SAM" id="MobiDB-lite"/>
    </source>
</evidence>
<dbReference type="PROSITE" id="PS50229">
    <property type="entry name" value="WH1"/>
    <property type="match status" value="1"/>
</dbReference>
<dbReference type="Proteomes" id="UP000475862">
    <property type="component" value="Unassembled WGS sequence"/>
</dbReference>
<feature type="domain" description="WH1" evidence="2">
    <location>
        <begin position="28"/>
        <end position="145"/>
    </location>
</feature>
<evidence type="ECO:0000313" key="4">
    <source>
        <dbReference type="Proteomes" id="UP000475862"/>
    </source>
</evidence>
<dbReference type="InterPro" id="IPR011993">
    <property type="entry name" value="PH-like_dom_sf"/>
</dbReference>
<dbReference type="EMBL" id="VYZN01000001">
    <property type="protein sequence ID" value="KAE9544640.1"/>
    <property type="molecule type" value="Genomic_DNA"/>
</dbReference>
<proteinExistence type="predicted"/>
<sequence>MGNKLSSCGPLIKKSYRYDDVVGPFQTSSRRRDGHLLRLWAEVFHVSAKGEEIKWQQISEDLVPVNITCLQDGPEYIFHITAYNSQVEKIMDIRLVQPGTKIGLASECFAYWKEPHSNDTWGLNFTSPIDAKQFKECCTPTVKLSRKSSSSYSLKLDTSKRQSTKVRKKPLSTPTSPSRSREPQCTCMTADQFNRLRAQDPRYNKERSSTLPRSHNRQLSLGDGSSEADKTTVPEDTSKQAISRSSNTRDRETATPGGKLNITGTGSQTEQGQQESCKSEGVQTIGAKTTSTTGTCTPRMPSKDYSEGYVESDLFKIPTASKNSRNQNKTYRDDWRRENMGSIKRTLKPMPSLESPVTSPEMNRRRGYSYYTQPSSVSSMVPPMPQCSRQQSASEPESNVKHRNSRFNSGSRSSYDIGRNGQVRDPRGLYLELDRNGRPTHGGDVSPVSDNVMFDNQCYATTPSSSNGNSDQEQNNNKGKSGPYACTTKSMLDRLIFLTLGRYQKHDNQATSTPGSPTSRLLLEYEMHLRNTLARGMDAESYSLHTFEALLTQSMENLEMAEKLPPLNSRSPYPIRRRPTSASGFNRSSTLPHRIERSSSTTREGYYSDRQDAARERDRERGYLSDHALSSNNRCANCWNESARAQWFRHSDGWRCGSSTMGSSASNTGVPYGSFDGHHAHHHIPSTRANKRSAWESLPSLRHENSLMTDNGYKSNRNDLFEQRMFERQDSARMDYMAEREARHSFSGITQQTSVESTDSRLCYLTSSEVSAFLIKNS</sequence>
<dbReference type="AlphaFoldDB" id="A0A6G0U787"/>
<feature type="region of interest" description="Disordered" evidence="1">
    <location>
        <begin position="372"/>
        <end position="423"/>
    </location>
</feature>
<dbReference type="OrthoDB" id="8059989at2759"/>
<name>A0A6G0U787_APHGL</name>
<feature type="compositionally biased region" description="Polar residues" evidence="1">
    <location>
        <begin position="458"/>
        <end position="479"/>
    </location>
</feature>
<dbReference type="Gene3D" id="2.30.29.30">
    <property type="entry name" value="Pleckstrin-homology domain (PH domain)/Phosphotyrosine-binding domain (PTB)"/>
    <property type="match status" value="1"/>
</dbReference>
<feature type="region of interest" description="Disordered" evidence="1">
    <location>
        <begin position="153"/>
        <end position="307"/>
    </location>
</feature>
<feature type="compositionally biased region" description="Basic and acidic residues" evidence="1">
    <location>
        <begin position="197"/>
        <end position="208"/>
    </location>
</feature>
<protein>
    <recommendedName>
        <fullName evidence="2">WH1 domain-containing protein</fullName>
    </recommendedName>
</protein>
<feature type="region of interest" description="Disordered" evidence="1">
    <location>
        <begin position="347"/>
        <end position="366"/>
    </location>
</feature>
<gene>
    <name evidence="3" type="ORF">AGLY_000182</name>
</gene>
<keyword evidence="4" id="KW-1185">Reference proteome</keyword>
<feature type="compositionally biased region" description="Polar residues" evidence="1">
    <location>
        <begin position="387"/>
        <end position="397"/>
    </location>
</feature>
<feature type="compositionally biased region" description="Polar residues" evidence="1">
    <location>
        <begin position="209"/>
        <end position="219"/>
    </location>
</feature>
<dbReference type="InterPro" id="IPR043537">
    <property type="entry name" value="Tiam1/Tiam2/Sif"/>
</dbReference>
<accession>A0A6G0U787</accession>
<feature type="region of interest" description="Disordered" evidence="1">
    <location>
        <begin position="457"/>
        <end position="485"/>
    </location>
</feature>
<dbReference type="SMART" id="SM00461">
    <property type="entry name" value="WH1"/>
    <property type="match status" value="1"/>
</dbReference>
<evidence type="ECO:0000313" key="3">
    <source>
        <dbReference type="EMBL" id="KAE9544640.1"/>
    </source>
</evidence>
<feature type="compositionally biased region" description="Polar residues" evidence="1">
    <location>
        <begin position="580"/>
        <end position="591"/>
    </location>
</feature>
<dbReference type="GO" id="GO:0007264">
    <property type="term" value="P:small GTPase-mediated signal transduction"/>
    <property type="evidence" value="ECO:0007669"/>
    <property type="project" value="InterPro"/>
</dbReference>
<evidence type="ECO:0000259" key="2">
    <source>
        <dbReference type="PROSITE" id="PS50229"/>
    </source>
</evidence>
<dbReference type="PANTHER" id="PTHR46001:SF3">
    <property type="entry name" value="PROTEIN STILL LIFE, ISOFORM SIF TYPE 1"/>
    <property type="match status" value="1"/>
</dbReference>
<dbReference type="GO" id="GO:0005085">
    <property type="term" value="F:guanyl-nucleotide exchange factor activity"/>
    <property type="evidence" value="ECO:0007669"/>
    <property type="project" value="InterPro"/>
</dbReference>
<dbReference type="SUPFAM" id="SSF50729">
    <property type="entry name" value="PH domain-like"/>
    <property type="match status" value="1"/>
</dbReference>
<reference evidence="3 4" key="1">
    <citation type="submission" date="2019-08" db="EMBL/GenBank/DDBJ databases">
        <title>The genome of the soybean aphid Biotype 1, its phylome, world population structure and adaptation to the North American continent.</title>
        <authorList>
            <person name="Giordano R."/>
            <person name="Donthu R.K."/>
            <person name="Hernandez A.G."/>
            <person name="Wright C.L."/>
            <person name="Zimin A.V."/>
        </authorList>
    </citation>
    <scope>NUCLEOTIDE SEQUENCE [LARGE SCALE GENOMIC DNA]</scope>
    <source>
        <tissue evidence="3">Whole aphids</tissue>
    </source>
</reference>
<feature type="compositionally biased region" description="Basic and acidic residues" evidence="1">
    <location>
        <begin position="606"/>
        <end position="619"/>
    </location>
</feature>
<feature type="region of interest" description="Disordered" evidence="1">
    <location>
        <begin position="563"/>
        <end position="619"/>
    </location>
</feature>
<dbReference type="InterPro" id="IPR000697">
    <property type="entry name" value="WH1/EVH1_dom"/>
</dbReference>
<feature type="region of interest" description="Disordered" evidence="1">
    <location>
        <begin position="432"/>
        <end position="451"/>
    </location>
</feature>
<feature type="compositionally biased region" description="Low complexity" evidence="1">
    <location>
        <begin position="263"/>
        <end position="276"/>
    </location>
</feature>
<comment type="caution">
    <text evidence="3">The sequence shown here is derived from an EMBL/GenBank/DDBJ whole genome shotgun (WGS) entry which is preliminary data.</text>
</comment>
<feature type="compositionally biased region" description="Low complexity" evidence="1">
    <location>
        <begin position="284"/>
        <end position="297"/>
    </location>
</feature>
<dbReference type="PANTHER" id="PTHR46001">
    <property type="entry name" value="TIAM (MAMMALIAN TUMOR INVASION AND METASTASIS FACTOR) HOMOLOG"/>
    <property type="match status" value="1"/>
</dbReference>
<organism evidence="3 4">
    <name type="scientific">Aphis glycines</name>
    <name type="common">Soybean aphid</name>
    <dbReference type="NCBI Taxonomy" id="307491"/>
    <lineage>
        <taxon>Eukaryota</taxon>
        <taxon>Metazoa</taxon>
        <taxon>Ecdysozoa</taxon>
        <taxon>Arthropoda</taxon>
        <taxon>Hexapoda</taxon>
        <taxon>Insecta</taxon>
        <taxon>Pterygota</taxon>
        <taxon>Neoptera</taxon>
        <taxon>Paraneoptera</taxon>
        <taxon>Hemiptera</taxon>
        <taxon>Sternorrhyncha</taxon>
        <taxon>Aphidomorpha</taxon>
        <taxon>Aphidoidea</taxon>
        <taxon>Aphididae</taxon>
        <taxon>Aphidini</taxon>
        <taxon>Aphis</taxon>
        <taxon>Aphis</taxon>
    </lineage>
</organism>
<feature type="compositionally biased region" description="Basic and acidic residues" evidence="1">
    <location>
        <begin position="227"/>
        <end position="238"/>
    </location>
</feature>